<feature type="repeat" description="TPR" evidence="1">
    <location>
        <begin position="570"/>
        <end position="603"/>
    </location>
</feature>
<dbReference type="Proteomes" id="UP000292958">
    <property type="component" value="Unassembled WGS sequence"/>
</dbReference>
<keyword evidence="4" id="KW-0031">Aminopeptidase</keyword>
<dbReference type="GO" id="GO:0005615">
    <property type="term" value="C:extracellular space"/>
    <property type="evidence" value="ECO:0007669"/>
    <property type="project" value="TreeGrafter"/>
</dbReference>
<dbReference type="GO" id="GO:0042277">
    <property type="term" value="F:peptide binding"/>
    <property type="evidence" value="ECO:0007669"/>
    <property type="project" value="TreeGrafter"/>
</dbReference>
<name>A0A4V2G4J6_9BACT</name>
<dbReference type="Gene3D" id="2.60.40.1730">
    <property type="entry name" value="tricorn interacting facor f3 domain"/>
    <property type="match status" value="1"/>
</dbReference>
<dbReference type="OrthoDB" id="9762302at2"/>
<dbReference type="PANTHER" id="PTHR11533:SF174">
    <property type="entry name" value="PUROMYCIN-SENSITIVE AMINOPEPTIDASE-RELATED"/>
    <property type="match status" value="1"/>
</dbReference>
<dbReference type="PANTHER" id="PTHR11533">
    <property type="entry name" value="PROTEASE M1 ZINC METALLOPROTEASE"/>
    <property type="match status" value="1"/>
</dbReference>
<accession>A0A4V2G4J6</accession>
<dbReference type="GO" id="GO:0016020">
    <property type="term" value="C:membrane"/>
    <property type="evidence" value="ECO:0007669"/>
    <property type="project" value="TreeGrafter"/>
</dbReference>
<dbReference type="AlphaFoldDB" id="A0A4V2G4J6"/>
<evidence type="ECO:0000256" key="2">
    <source>
        <dbReference type="SAM" id="SignalP"/>
    </source>
</evidence>
<reference evidence="4 5" key="1">
    <citation type="submission" date="2019-02" db="EMBL/GenBank/DDBJ databases">
        <title>Genomic Encyclopedia of Archaeal and Bacterial Type Strains, Phase II (KMG-II): from individual species to whole genera.</title>
        <authorList>
            <person name="Goeker M."/>
        </authorList>
    </citation>
    <scope>NUCLEOTIDE SEQUENCE [LARGE SCALE GENOMIC DNA]</scope>
    <source>
        <strain evidence="4 5">DSM 18101</strain>
    </source>
</reference>
<keyword evidence="5" id="KW-1185">Reference proteome</keyword>
<dbReference type="GO" id="GO:0070006">
    <property type="term" value="F:metalloaminopeptidase activity"/>
    <property type="evidence" value="ECO:0007669"/>
    <property type="project" value="TreeGrafter"/>
</dbReference>
<feature type="chain" id="PRO_5020689924" evidence="2">
    <location>
        <begin position="28"/>
        <end position="663"/>
    </location>
</feature>
<comment type="caution">
    <text evidence="4">The sequence shown here is derived from an EMBL/GenBank/DDBJ whole genome shotgun (WGS) entry which is preliminary data.</text>
</comment>
<dbReference type="RefSeq" id="WP_130419130.1">
    <property type="nucleotide sequence ID" value="NZ_SHKW01000001.1"/>
</dbReference>
<gene>
    <name evidence="4" type="ORF">BDD14_2677</name>
</gene>
<sequence length="663" mass="73024">MRAFARKFRSSPAFLIPFLFIASAAWAAPARPQLDVTGYVINADLFPADNKIAATAVVTFTALEDLTAPVFELNNGLQLTKVTDAAQKPLDAERVTTNSTVRFNLATPIPKGTSTTWTFEYGGVLRGSETSPVEGINFASVQDPISILLYPGRWFPMAGLYTDRFTAEMHIRVPGDERVIGSGSGVAAPKSLPGNRTEYTFKWTRPGFPGTIIAGKFLEPITAPGINNIHVYVTEPRKAVAVPFAQDAAKQFEFMSTTFGRPESGQINLVEMPDDAVSATWAPEIAAISGARVAGKTYSRLLANTLAHQWWGSEISPATLNDAWITNGMSRYGELMYVEDSAGKSAFESAVTDVQAGALAYDTEPLSSVGRLDPFSPQFQSMTLEKGAMVFHMLRWEMGDEAFLKFLRGLLSQYTDKSVRSSNVQTVAEAQSQLQLTSFFAQWCDGTGAPTFTNKYTVFRLGSNKGFRTVGSIAQDLDLFNMPVELRIETDGKTEVRRVDVSGTESNFSVETFGRPRRISIDPQNWVLKSTPDLAVRVAVLRGQQQVAQGDLTAGLIEYQKALDANRNSSLANYRIGEVFFMQRNYQSAANSFRDALRGDGEPKWVEVWSHIELGRIFDVTGQRDRAVNEYRLAVQTNDNTQGAINEARALMQKPYKRESASN</sequence>
<evidence type="ECO:0000313" key="5">
    <source>
        <dbReference type="Proteomes" id="UP000292958"/>
    </source>
</evidence>
<dbReference type="Gene3D" id="1.25.40.10">
    <property type="entry name" value="Tetratricopeptide repeat domain"/>
    <property type="match status" value="1"/>
</dbReference>
<evidence type="ECO:0000256" key="1">
    <source>
        <dbReference type="PROSITE-ProRule" id="PRU00339"/>
    </source>
</evidence>
<dbReference type="EMBL" id="SHKW01000001">
    <property type="protein sequence ID" value="RZU41176.1"/>
    <property type="molecule type" value="Genomic_DNA"/>
</dbReference>
<dbReference type="InterPro" id="IPR014782">
    <property type="entry name" value="Peptidase_M1_dom"/>
</dbReference>
<keyword evidence="2" id="KW-0732">Signal</keyword>
<dbReference type="SUPFAM" id="SSF55486">
    <property type="entry name" value="Metalloproteases ('zincins'), catalytic domain"/>
    <property type="match status" value="1"/>
</dbReference>
<dbReference type="SMART" id="SM00028">
    <property type="entry name" value="TPR"/>
    <property type="match status" value="3"/>
</dbReference>
<keyword evidence="1" id="KW-0802">TPR repeat</keyword>
<protein>
    <submittedName>
        <fullName evidence="4">Aminopeptidase N</fullName>
    </submittedName>
</protein>
<dbReference type="PROSITE" id="PS50005">
    <property type="entry name" value="TPR"/>
    <property type="match status" value="1"/>
</dbReference>
<dbReference type="InterPro" id="IPR019734">
    <property type="entry name" value="TPR_rpt"/>
</dbReference>
<dbReference type="SUPFAM" id="SSF48452">
    <property type="entry name" value="TPR-like"/>
    <property type="match status" value="1"/>
</dbReference>
<feature type="signal peptide" evidence="2">
    <location>
        <begin position="1"/>
        <end position="27"/>
    </location>
</feature>
<dbReference type="SUPFAM" id="SSF63737">
    <property type="entry name" value="Leukotriene A4 hydrolase N-terminal domain"/>
    <property type="match status" value="1"/>
</dbReference>
<dbReference type="GO" id="GO:0043171">
    <property type="term" value="P:peptide catabolic process"/>
    <property type="evidence" value="ECO:0007669"/>
    <property type="project" value="TreeGrafter"/>
</dbReference>
<dbReference type="InterPro" id="IPR011990">
    <property type="entry name" value="TPR-like_helical_dom_sf"/>
</dbReference>
<feature type="domain" description="Peptidase M1 membrane alanine aminopeptidase" evidence="3">
    <location>
        <begin position="300"/>
        <end position="443"/>
    </location>
</feature>
<dbReference type="Gene3D" id="1.10.390.10">
    <property type="entry name" value="Neutral Protease Domain 2"/>
    <property type="match status" value="1"/>
</dbReference>
<organism evidence="4 5">
    <name type="scientific">Edaphobacter modestus</name>
    <dbReference type="NCBI Taxonomy" id="388466"/>
    <lineage>
        <taxon>Bacteria</taxon>
        <taxon>Pseudomonadati</taxon>
        <taxon>Acidobacteriota</taxon>
        <taxon>Terriglobia</taxon>
        <taxon>Terriglobales</taxon>
        <taxon>Acidobacteriaceae</taxon>
        <taxon>Edaphobacter</taxon>
    </lineage>
</organism>
<evidence type="ECO:0000313" key="4">
    <source>
        <dbReference type="EMBL" id="RZU41176.1"/>
    </source>
</evidence>
<keyword evidence="4" id="KW-0378">Hydrolase</keyword>
<dbReference type="InterPro" id="IPR027268">
    <property type="entry name" value="Peptidase_M4/M1_CTD_sf"/>
</dbReference>
<dbReference type="Pfam" id="PF01433">
    <property type="entry name" value="Peptidase_M1"/>
    <property type="match status" value="1"/>
</dbReference>
<proteinExistence type="predicted"/>
<dbReference type="GO" id="GO:0008270">
    <property type="term" value="F:zinc ion binding"/>
    <property type="evidence" value="ECO:0007669"/>
    <property type="project" value="InterPro"/>
</dbReference>
<dbReference type="InterPro" id="IPR042097">
    <property type="entry name" value="Aminopeptidase_N-like_N_sf"/>
</dbReference>
<evidence type="ECO:0000259" key="3">
    <source>
        <dbReference type="Pfam" id="PF01433"/>
    </source>
</evidence>
<dbReference type="InterPro" id="IPR050344">
    <property type="entry name" value="Peptidase_M1_aminopeptidases"/>
</dbReference>
<dbReference type="GO" id="GO:0005737">
    <property type="term" value="C:cytoplasm"/>
    <property type="evidence" value="ECO:0007669"/>
    <property type="project" value="TreeGrafter"/>
</dbReference>
<keyword evidence="4" id="KW-0645">Protease</keyword>